<organism evidence="2">
    <name type="scientific">marine sediment metagenome</name>
    <dbReference type="NCBI Taxonomy" id="412755"/>
    <lineage>
        <taxon>unclassified sequences</taxon>
        <taxon>metagenomes</taxon>
        <taxon>ecological metagenomes</taxon>
    </lineage>
</organism>
<feature type="non-terminal residue" evidence="2">
    <location>
        <position position="1"/>
    </location>
</feature>
<dbReference type="PANTHER" id="PTHR30576">
    <property type="entry name" value="COLANIC BIOSYNTHESIS UDP-GLUCOSE LIPID CARRIER TRANSFERASE"/>
    <property type="match status" value="1"/>
</dbReference>
<comment type="caution">
    <text evidence="2">The sequence shown here is derived from an EMBL/GenBank/DDBJ whole genome shotgun (WGS) entry which is preliminary data.</text>
</comment>
<evidence type="ECO:0000313" key="2">
    <source>
        <dbReference type="EMBL" id="GAJ07947.1"/>
    </source>
</evidence>
<dbReference type="PANTHER" id="PTHR30576:SF0">
    <property type="entry name" value="UNDECAPRENYL-PHOSPHATE N-ACETYLGALACTOSAMINYL 1-PHOSPHATE TRANSFERASE-RELATED"/>
    <property type="match status" value="1"/>
</dbReference>
<dbReference type="EMBL" id="BARW01026664">
    <property type="protein sequence ID" value="GAJ07947.1"/>
    <property type="molecule type" value="Genomic_DNA"/>
</dbReference>
<evidence type="ECO:0000259" key="1">
    <source>
        <dbReference type="Pfam" id="PF02397"/>
    </source>
</evidence>
<protein>
    <recommendedName>
        <fullName evidence="1">Bacterial sugar transferase domain-containing protein</fullName>
    </recommendedName>
</protein>
<dbReference type="Pfam" id="PF02397">
    <property type="entry name" value="Bac_transf"/>
    <property type="match status" value="1"/>
</dbReference>
<feature type="domain" description="Bacterial sugar transferase" evidence="1">
    <location>
        <begin position="1"/>
        <end position="87"/>
    </location>
</feature>
<accession>X1UWI0</accession>
<dbReference type="AlphaFoldDB" id="X1UWI0"/>
<reference evidence="2" key="1">
    <citation type="journal article" date="2014" name="Front. Microbiol.">
        <title>High frequency of phylogenetically diverse reductive dehalogenase-homologous genes in deep subseafloor sedimentary metagenomes.</title>
        <authorList>
            <person name="Kawai M."/>
            <person name="Futagami T."/>
            <person name="Toyoda A."/>
            <person name="Takaki Y."/>
            <person name="Nishi S."/>
            <person name="Hori S."/>
            <person name="Arai W."/>
            <person name="Tsubouchi T."/>
            <person name="Morono Y."/>
            <person name="Uchiyama I."/>
            <person name="Ito T."/>
            <person name="Fujiyama A."/>
            <person name="Inagaki F."/>
            <person name="Takami H."/>
        </authorList>
    </citation>
    <scope>NUCLEOTIDE SEQUENCE</scope>
    <source>
        <strain evidence="2">Expedition CK06-06</strain>
    </source>
</reference>
<proteinExistence type="predicted"/>
<gene>
    <name evidence="2" type="ORF">S12H4_43446</name>
</gene>
<sequence length="104" mass="12084">ELPQLINVLRGEMALVGPRPGVASQVARYTPRQRRRLEVKPGMAGWAWINGRNIIPWRERIELDIWYIDRWSLRLELLILLKALGMALRREGVYGPDGIVRDLE</sequence>
<dbReference type="InterPro" id="IPR003362">
    <property type="entry name" value="Bact_transf"/>
</dbReference>
<dbReference type="GO" id="GO:0016780">
    <property type="term" value="F:phosphotransferase activity, for other substituted phosphate groups"/>
    <property type="evidence" value="ECO:0007669"/>
    <property type="project" value="TreeGrafter"/>
</dbReference>
<name>X1UWI0_9ZZZZ</name>